<reference evidence="3" key="2">
    <citation type="journal article" date="2020" name="Nat. Commun.">
        <title>Large-scale genome sequencing of mycorrhizal fungi provides insights into the early evolution of symbiotic traits.</title>
        <authorList>
            <person name="Miyauchi S."/>
            <person name="Kiss E."/>
            <person name="Kuo A."/>
            <person name="Drula E."/>
            <person name="Kohler A."/>
            <person name="Sanchez-Garcia M."/>
            <person name="Morin E."/>
            <person name="Andreopoulos B."/>
            <person name="Barry K.W."/>
            <person name="Bonito G."/>
            <person name="Buee M."/>
            <person name="Carver A."/>
            <person name="Chen C."/>
            <person name="Cichocki N."/>
            <person name="Clum A."/>
            <person name="Culley D."/>
            <person name="Crous P.W."/>
            <person name="Fauchery L."/>
            <person name="Girlanda M."/>
            <person name="Hayes R.D."/>
            <person name="Keri Z."/>
            <person name="LaButti K."/>
            <person name="Lipzen A."/>
            <person name="Lombard V."/>
            <person name="Magnuson J."/>
            <person name="Maillard F."/>
            <person name="Murat C."/>
            <person name="Nolan M."/>
            <person name="Ohm R.A."/>
            <person name="Pangilinan J."/>
            <person name="Pereira M.F."/>
            <person name="Perotto S."/>
            <person name="Peter M."/>
            <person name="Pfister S."/>
            <person name="Riley R."/>
            <person name="Sitrit Y."/>
            <person name="Stielow J.B."/>
            <person name="Szollosi G."/>
            <person name="Zifcakova L."/>
            <person name="Stursova M."/>
            <person name="Spatafora J.W."/>
            <person name="Tedersoo L."/>
            <person name="Vaario L.M."/>
            <person name="Yamada A."/>
            <person name="Yan M."/>
            <person name="Wang P."/>
            <person name="Xu J."/>
            <person name="Bruns T."/>
            <person name="Baldrian P."/>
            <person name="Vilgalys R."/>
            <person name="Dunand C."/>
            <person name="Henrissat B."/>
            <person name="Grigoriev I.V."/>
            <person name="Hibbett D."/>
            <person name="Nagy L.G."/>
            <person name="Martin F.M."/>
        </authorList>
    </citation>
    <scope>NUCLEOTIDE SEQUENCE</scope>
    <source>
        <strain evidence="3">Prilba</strain>
    </source>
</reference>
<dbReference type="AlphaFoldDB" id="A0A9P5TDR2"/>
<dbReference type="OrthoDB" id="3148220at2759"/>
<comment type="caution">
    <text evidence="3">The sequence shown here is derived from an EMBL/GenBank/DDBJ whole genome shotgun (WGS) entry which is preliminary data.</text>
</comment>
<organism evidence="3 4">
    <name type="scientific">Russula ochroleuca</name>
    <dbReference type="NCBI Taxonomy" id="152965"/>
    <lineage>
        <taxon>Eukaryota</taxon>
        <taxon>Fungi</taxon>
        <taxon>Dikarya</taxon>
        <taxon>Basidiomycota</taxon>
        <taxon>Agaricomycotina</taxon>
        <taxon>Agaricomycetes</taxon>
        <taxon>Russulales</taxon>
        <taxon>Russulaceae</taxon>
        <taxon>Russula</taxon>
    </lineage>
</organism>
<protein>
    <recommendedName>
        <fullName evidence="2">DUF6532 domain-containing protein</fullName>
    </recommendedName>
</protein>
<feature type="domain" description="DUF6532" evidence="2">
    <location>
        <begin position="256"/>
        <end position="358"/>
    </location>
</feature>
<proteinExistence type="predicted"/>
<accession>A0A9P5TDR2</accession>
<gene>
    <name evidence="3" type="ORF">DFH94DRAFT_687462</name>
</gene>
<evidence type="ECO:0000256" key="1">
    <source>
        <dbReference type="SAM" id="MobiDB-lite"/>
    </source>
</evidence>
<dbReference type="EMBL" id="WHVB01000001">
    <property type="protein sequence ID" value="KAF8486980.1"/>
    <property type="molecule type" value="Genomic_DNA"/>
</dbReference>
<dbReference type="Pfam" id="PF20149">
    <property type="entry name" value="DUF6532"/>
    <property type="match status" value="2"/>
</dbReference>
<sequence length="459" mass="51194">MSSLGPSSRTNQKAPSGRERCPLEKVAKLTEARQEKESAKHAAAERAEQCRRKQAISQQKADQREQACSKNKGNEPNRITVQDPDIITGQDPAFSSASVGRTSTGAVTPQLNPRKQTLIVPTVSHNSTTALILATTKATILASNNDNDNIDDDNHGVNNTDSHGLENNYQYEDSYEGAQIILQYESGGEGIVQGEHGEGEDADDNDSSPRCGDKCPCSPTNLVDQWCKPIKVHPTAMGLKPKAGNYETGVQQILSEAIPLYHCYLSTDTPYPVLLDKIKWAKTGWQYGCKECETQMGFNDEIIKLITIRGSHFRGRIKTKILPNVKTMYGFTSTIKPCAVENNIKLARELKHKFAFIYAVENCIDKWADGTHTHIQFTQDVYKDIFNEHLEELNNFDDFTKSLKMLPTILWKLHDKGRHNAKADPLEKKQRVQSPSAYVAAMEEFRNGGYCDGDTLEET</sequence>
<feature type="compositionally biased region" description="Basic and acidic residues" evidence="1">
    <location>
        <begin position="61"/>
        <end position="75"/>
    </location>
</feature>
<evidence type="ECO:0000313" key="4">
    <source>
        <dbReference type="Proteomes" id="UP000759537"/>
    </source>
</evidence>
<feature type="region of interest" description="Disordered" evidence="1">
    <location>
        <begin position="1"/>
        <end position="88"/>
    </location>
</feature>
<feature type="compositionally biased region" description="Basic and acidic residues" evidence="1">
    <location>
        <begin position="16"/>
        <end position="51"/>
    </location>
</feature>
<evidence type="ECO:0000259" key="2">
    <source>
        <dbReference type="Pfam" id="PF20149"/>
    </source>
</evidence>
<dbReference type="InterPro" id="IPR045341">
    <property type="entry name" value="DUF6532"/>
</dbReference>
<evidence type="ECO:0000313" key="3">
    <source>
        <dbReference type="EMBL" id="KAF8486980.1"/>
    </source>
</evidence>
<reference evidence="3" key="1">
    <citation type="submission" date="2019-10" db="EMBL/GenBank/DDBJ databases">
        <authorList>
            <consortium name="DOE Joint Genome Institute"/>
            <person name="Kuo A."/>
            <person name="Miyauchi S."/>
            <person name="Kiss E."/>
            <person name="Drula E."/>
            <person name="Kohler A."/>
            <person name="Sanchez-Garcia M."/>
            <person name="Andreopoulos B."/>
            <person name="Barry K.W."/>
            <person name="Bonito G."/>
            <person name="Buee M."/>
            <person name="Carver A."/>
            <person name="Chen C."/>
            <person name="Cichocki N."/>
            <person name="Clum A."/>
            <person name="Culley D."/>
            <person name="Crous P.W."/>
            <person name="Fauchery L."/>
            <person name="Girlanda M."/>
            <person name="Hayes R."/>
            <person name="Keri Z."/>
            <person name="LaButti K."/>
            <person name="Lipzen A."/>
            <person name="Lombard V."/>
            <person name="Magnuson J."/>
            <person name="Maillard F."/>
            <person name="Morin E."/>
            <person name="Murat C."/>
            <person name="Nolan M."/>
            <person name="Ohm R."/>
            <person name="Pangilinan J."/>
            <person name="Pereira M."/>
            <person name="Perotto S."/>
            <person name="Peter M."/>
            <person name="Riley R."/>
            <person name="Sitrit Y."/>
            <person name="Stielow B."/>
            <person name="Szollosi G."/>
            <person name="Zifcakova L."/>
            <person name="Stursova M."/>
            <person name="Spatafora J.W."/>
            <person name="Tedersoo L."/>
            <person name="Vaario L.-M."/>
            <person name="Yamada A."/>
            <person name="Yan M."/>
            <person name="Wang P."/>
            <person name="Xu J."/>
            <person name="Bruns T."/>
            <person name="Baldrian P."/>
            <person name="Vilgalys R."/>
            <person name="Henrissat B."/>
            <person name="Grigoriev I.V."/>
            <person name="Hibbett D."/>
            <person name="Nagy L.G."/>
            <person name="Martin F.M."/>
        </authorList>
    </citation>
    <scope>NUCLEOTIDE SEQUENCE</scope>
    <source>
        <strain evidence="3">Prilba</strain>
    </source>
</reference>
<keyword evidence="4" id="KW-1185">Reference proteome</keyword>
<feature type="compositionally biased region" description="Polar residues" evidence="1">
    <location>
        <begin position="1"/>
        <end position="14"/>
    </location>
</feature>
<feature type="domain" description="DUF6532" evidence="2">
    <location>
        <begin position="359"/>
        <end position="396"/>
    </location>
</feature>
<name>A0A9P5TDR2_9AGAM</name>
<feature type="region of interest" description="Disordered" evidence="1">
    <location>
        <begin position="190"/>
        <end position="210"/>
    </location>
</feature>
<dbReference type="Proteomes" id="UP000759537">
    <property type="component" value="Unassembled WGS sequence"/>
</dbReference>